<comment type="subcellular location">
    <subcellularLocation>
        <location evidence="1">Membrane</location>
        <topology evidence="1">Multi-pass membrane protein</topology>
    </subcellularLocation>
</comment>
<keyword evidence="8" id="KW-0012">Acyltransferase</keyword>
<comment type="similarity">
    <text evidence="8">Belongs to the DHHC palmitoyltransferase family.</text>
</comment>
<dbReference type="PROSITE" id="PS50216">
    <property type="entry name" value="DHHC"/>
    <property type="match status" value="1"/>
</dbReference>
<keyword evidence="5 7" id="KW-0040">ANK repeat</keyword>
<dbReference type="Gene3D" id="1.25.40.20">
    <property type="entry name" value="Ankyrin repeat-containing domain"/>
    <property type="match status" value="1"/>
</dbReference>
<comment type="caution">
    <text evidence="10">The sequence shown here is derived from an EMBL/GenBank/DDBJ whole genome shotgun (WGS) entry which is preliminary data.</text>
</comment>
<evidence type="ECO:0000256" key="8">
    <source>
        <dbReference type="RuleBase" id="RU079119"/>
    </source>
</evidence>
<evidence type="ECO:0000256" key="4">
    <source>
        <dbReference type="ARBA" id="ARBA00022989"/>
    </source>
</evidence>
<keyword evidence="2 8" id="KW-0812">Transmembrane</keyword>
<organism evidence="10 11">
    <name type="scientific">Triparma columacea</name>
    <dbReference type="NCBI Taxonomy" id="722753"/>
    <lineage>
        <taxon>Eukaryota</taxon>
        <taxon>Sar</taxon>
        <taxon>Stramenopiles</taxon>
        <taxon>Ochrophyta</taxon>
        <taxon>Bolidophyceae</taxon>
        <taxon>Parmales</taxon>
        <taxon>Triparmaceae</taxon>
        <taxon>Triparma</taxon>
    </lineage>
</organism>
<evidence type="ECO:0000313" key="10">
    <source>
        <dbReference type="EMBL" id="GMI41278.1"/>
    </source>
</evidence>
<dbReference type="OrthoDB" id="163438at2759"/>
<dbReference type="InterPro" id="IPR002110">
    <property type="entry name" value="Ankyrin_rpt"/>
</dbReference>
<sequence>MSSNLSLLGVGHSVGWNVHDDGVQPARKRDWVLEAGQTLAAARLAARRALIQNGKHYIPVQLDSFQAIKIGHFQAFKTLCDRVQDIKELEKPGPDGHTRMHWASKRQDTRFIEYLADRGCNLSLKSLDAVGMTPIHWACTESSIAVINLLLNRGVSIDDQDSSGCTPLLVASQYGHATLVGYLIKKGASVTILDHNSDSALHWAAYKGDVAIVGLLHHLGLRVDAVDGYGQTPLHLSALRGNKDVVEYLIEDGKSKAEGIKDKEGKTPLDLAIKKKKEVVVNILEEHMKAGKGGWGISFKDLSNPRKIKELFMGGGKGVEHQKWPYWFVVGHMSLGLLMYPARILSTDVLIDCSTLHVFTLMCMAATWTFFFLTSKTDPGLIDERSKDPALRMLAARLRSQYDDVLENLGRETTNDGRVAGELHPPLCHTCHIVRPLRSKHCRVKRKCTLMFDHYCPFVGNGVGMGNYMYFILYLTFHCLAMVGYNITMVKYLHRNGWDWMVGTLGVYVGMFLLPGLGMVSYHIQLIAKNLTTNEHANLFRYKYLHDSGGRYRNPWDQGIMGNLYERFINPSERCYVIPGDGDREGEKDDLLANAV</sequence>
<dbReference type="AlphaFoldDB" id="A0A9W7GDZ9"/>
<dbReference type="PROSITE" id="PS50088">
    <property type="entry name" value="ANK_REPEAT"/>
    <property type="match status" value="5"/>
</dbReference>
<feature type="transmembrane region" description="Helical" evidence="8">
    <location>
        <begin position="324"/>
        <end position="342"/>
    </location>
</feature>
<comment type="domain">
    <text evidence="8">The DHHC domain is required for palmitoyltransferase activity.</text>
</comment>
<dbReference type="InterPro" id="IPR001594">
    <property type="entry name" value="Palmitoyltrfase_DHHC"/>
</dbReference>
<dbReference type="PANTHER" id="PTHR24161:SF17">
    <property type="entry name" value="PALMITOYLTRANSFERASE"/>
    <property type="match status" value="1"/>
</dbReference>
<accession>A0A9W7GDZ9</accession>
<name>A0A9W7GDZ9_9STRA</name>
<dbReference type="Pfam" id="PF12796">
    <property type="entry name" value="Ank_2"/>
    <property type="match status" value="2"/>
</dbReference>
<dbReference type="SUPFAM" id="SSF48403">
    <property type="entry name" value="Ankyrin repeat"/>
    <property type="match status" value="1"/>
</dbReference>
<proteinExistence type="inferred from homology"/>
<keyword evidence="8" id="KW-0808">Transferase</keyword>
<dbReference type="Pfam" id="PF01529">
    <property type="entry name" value="DHHC"/>
    <property type="match status" value="1"/>
</dbReference>
<feature type="transmembrane region" description="Helical" evidence="8">
    <location>
        <begin position="468"/>
        <end position="488"/>
    </location>
</feature>
<keyword evidence="6 8" id="KW-0472">Membrane</keyword>
<keyword evidence="3" id="KW-0677">Repeat</keyword>
<dbReference type="Proteomes" id="UP001165065">
    <property type="component" value="Unassembled WGS sequence"/>
</dbReference>
<evidence type="ECO:0000256" key="7">
    <source>
        <dbReference type="PROSITE-ProRule" id="PRU00023"/>
    </source>
</evidence>
<dbReference type="Pfam" id="PF00023">
    <property type="entry name" value="Ank"/>
    <property type="match status" value="1"/>
</dbReference>
<feature type="repeat" description="ANK" evidence="7">
    <location>
        <begin position="95"/>
        <end position="127"/>
    </location>
</feature>
<dbReference type="InterPro" id="IPR036770">
    <property type="entry name" value="Ankyrin_rpt-contain_sf"/>
</dbReference>
<evidence type="ECO:0000256" key="5">
    <source>
        <dbReference type="ARBA" id="ARBA00023043"/>
    </source>
</evidence>
<feature type="repeat" description="ANK" evidence="7">
    <location>
        <begin position="196"/>
        <end position="228"/>
    </location>
</feature>
<dbReference type="GO" id="GO:0019706">
    <property type="term" value="F:protein-cysteine S-palmitoyltransferase activity"/>
    <property type="evidence" value="ECO:0007669"/>
    <property type="project" value="UniProtKB-EC"/>
</dbReference>
<protein>
    <recommendedName>
        <fullName evidence="8">Palmitoyltransferase</fullName>
        <ecNumber evidence="8">2.3.1.225</ecNumber>
    </recommendedName>
</protein>
<evidence type="ECO:0000256" key="1">
    <source>
        <dbReference type="ARBA" id="ARBA00004141"/>
    </source>
</evidence>
<feature type="repeat" description="ANK" evidence="7">
    <location>
        <begin position="163"/>
        <end position="195"/>
    </location>
</feature>
<dbReference type="EMBL" id="BRYA01000146">
    <property type="protein sequence ID" value="GMI41278.1"/>
    <property type="molecule type" value="Genomic_DNA"/>
</dbReference>
<evidence type="ECO:0000313" key="11">
    <source>
        <dbReference type="Proteomes" id="UP001165065"/>
    </source>
</evidence>
<keyword evidence="4 8" id="KW-1133">Transmembrane helix</keyword>
<dbReference type="PROSITE" id="PS50297">
    <property type="entry name" value="ANK_REP_REGION"/>
    <property type="match status" value="4"/>
</dbReference>
<feature type="domain" description="Palmitoyltransferase DHHC" evidence="9">
    <location>
        <begin position="427"/>
        <end position="538"/>
    </location>
</feature>
<dbReference type="GO" id="GO:0000139">
    <property type="term" value="C:Golgi membrane"/>
    <property type="evidence" value="ECO:0007669"/>
    <property type="project" value="TreeGrafter"/>
</dbReference>
<feature type="repeat" description="ANK" evidence="7">
    <location>
        <begin position="229"/>
        <end position="253"/>
    </location>
</feature>
<comment type="catalytic activity">
    <reaction evidence="8">
        <text>L-cysteinyl-[protein] + hexadecanoyl-CoA = S-hexadecanoyl-L-cysteinyl-[protein] + CoA</text>
        <dbReference type="Rhea" id="RHEA:36683"/>
        <dbReference type="Rhea" id="RHEA-COMP:10131"/>
        <dbReference type="Rhea" id="RHEA-COMP:11032"/>
        <dbReference type="ChEBI" id="CHEBI:29950"/>
        <dbReference type="ChEBI" id="CHEBI:57287"/>
        <dbReference type="ChEBI" id="CHEBI:57379"/>
        <dbReference type="ChEBI" id="CHEBI:74151"/>
        <dbReference type="EC" id="2.3.1.225"/>
    </reaction>
</comment>
<evidence type="ECO:0000256" key="6">
    <source>
        <dbReference type="ARBA" id="ARBA00023136"/>
    </source>
</evidence>
<evidence type="ECO:0000259" key="9">
    <source>
        <dbReference type="Pfam" id="PF01529"/>
    </source>
</evidence>
<gene>
    <name evidence="10" type="ORF">TrCOL_g7652</name>
</gene>
<feature type="transmembrane region" description="Helical" evidence="8">
    <location>
        <begin position="349"/>
        <end position="371"/>
    </location>
</feature>
<dbReference type="PANTHER" id="PTHR24161">
    <property type="entry name" value="ANK_REP_REGION DOMAIN-CONTAINING PROTEIN-RELATED"/>
    <property type="match status" value="1"/>
</dbReference>
<evidence type="ECO:0000256" key="3">
    <source>
        <dbReference type="ARBA" id="ARBA00022737"/>
    </source>
</evidence>
<dbReference type="SMART" id="SM00248">
    <property type="entry name" value="ANK"/>
    <property type="match status" value="6"/>
</dbReference>
<evidence type="ECO:0000256" key="2">
    <source>
        <dbReference type="ARBA" id="ARBA00022692"/>
    </source>
</evidence>
<feature type="transmembrane region" description="Helical" evidence="8">
    <location>
        <begin position="500"/>
        <end position="524"/>
    </location>
</feature>
<dbReference type="EC" id="2.3.1.225" evidence="8"/>
<reference evidence="11" key="1">
    <citation type="journal article" date="2023" name="Commun. Biol.">
        <title>Genome analysis of Parmales, the sister group of diatoms, reveals the evolutionary specialization of diatoms from phago-mixotrophs to photoautotrophs.</title>
        <authorList>
            <person name="Ban H."/>
            <person name="Sato S."/>
            <person name="Yoshikawa S."/>
            <person name="Yamada K."/>
            <person name="Nakamura Y."/>
            <person name="Ichinomiya M."/>
            <person name="Sato N."/>
            <person name="Blanc-Mathieu R."/>
            <person name="Endo H."/>
            <person name="Kuwata A."/>
            <person name="Ogata H."/>
        </authorList>
    </citation>
    <scope>NUCLEOTIDE SEQUENCE [LARGE SCALE GENOMIC DNA]</scope>
</reference>
<keyword evidence="11" id="KW-1185">Reference proteome</keyword>
<feature type="repeat" description="ANK" evidence="7">
    <location>
        <begin position="130"/>
        <end position="162"/>
    </location>
</feature>